<gene>
    <name evidence="2" type="ORF">ACFP58_06890</name>
</gene>
<comment type="caution">
    <text evidence="2">The sequence shown here is derived from an EMBL/GenBank/DDBJ whole genome shotgun (WGS) entry which is preliminary data.</text>
</comment>
<proteinExistence type="predicted"/>
<evidence type="ECO:0000313" key="2">
    <source>
        <dbReference type="EMBL" id="MFC6381186.1"/>
    </source>
</evidence>
<organism evidence="2 3">
    <name type="scientific">Psychrobacter glacincola</name>
    <dbReference type="NCBI Taxonomy" id="56810"/>
    <lineage>
        <taxon>Bacteria</taxon>
        <taxon>Pseudomonadati</taxon>
        <taxon>Pseudomonadota</taxon>
        <taxon>Gammaproteobacteria</taxon>
        <taxon>Moraxellales</taxon>
        <taxon>Moraxellaceae</taxon>
        <taxon>Psychrobacter</taxon>
    </lineage>
</organism>
<sequence length="173" mass="19402">MLTILNNTIRMMDGLYSLNDLHKVSGSSKKHQANNFMRLENTKNLIDEIERSSDVRNGTNSIAYKVIQGGHSEQQGTFVCRELVYSYAMWISPRFQLLVIRAFDSMVSQQVELSERLNKLCNELSIVDAGLTSAGRFLCIGGKQIKPQLKQHIDSTIKQMQPNLNLIGGANNG</sequence>
<dbReference type="EMBL" id="JBHSTZ010000021">
    <property type="protein sequence ID" value="MFC6381186.1"/>
    <property type="molecule type" value="Genomic_DNA"/>
</dbReference>
<name>A0ABW1W527_9GAMM</name>
<reference evidence="3" key="1">
    <citation type="journal article" date="2019" name="Int. J. Syst. Evol. Microbiol.">
        <title>The Global Catalogue of Microorganisms (GCM) 10K type strain sequencing project: providing services to taxonomists for standard genome sequencing and annotation.</title>
        <authorList>
            <consortium name="The Broad Institute Genomics Platform"/>
            <consortium name="The Broad Institute Genome Sequencing Center for Infectious Disease"/>
            <person name="Wu L."/>
            <person name="Ma J."/>
        </authorList>
    </citation>
    <scope>NUCLEOTIDE SEQUENCE [LARGE SCALE GENOMIC DNA]</scope>
    <source>
        <strain evidence="3">CCM 2050</strain>
    </source>
</reference>
<dbReference type="InterPro" id="IPR017880">
    <property type="entry name" value="KilA_N"/>
</dbReference>
<evidence type="ECO:0000313" key="3">
    <source>
        <dbReference type="Proteomes" id="UP001596264"/>
    </source>
</evidence>
<feature type="domain" description="KilA-N" evidence="1">
    <location>
        <begin position="1"/>
        <end position="106"/>
    </location>
</feature>
<dbReference type="PROSITE" id="PS51301">
    <property type="entry name" value="KILA_N"/>
    <property type="match status" value="1"/>
</dbReference>
<dbReference type="Proteomes" id="UP001596264">
    <property type="component" value="Unassembled WGS sequence"/>
</dbReference>
<dbReference type="InterPro" id="IPR018004">
    <property type="entry name" value="KilA/APSES_HTH"/>
</dbReference>
<accession>A0ABW1W527</accession>
<dbReference type="Pfam" id="PF04383">
    <property type="entry name" value="KilA-N"/>
    <property type="match status" value="1"/>
</dbReference>
<dbReference type="RefSeq" id="WP_201561357.1">
    <property type="nucleotide sequence ID" value="NZ_CAJGZK010000002.1"/>
</dbReference>
<keyword evidence="3" id="KW-1185">Reference proteome</keyword>
<protein>
    <submittedName>
        <fullName evidence="2">KilA-N domain-containing protein</fullName>
    </submittedName>
</protein>
<evidence type="ECO:0000259" key="1">
    <source>
        <dbReference type="PROSITE" id="PS51301"/>
    </source>
</evidence>
<dbReference type="SMART" id="SM01252">
    <property type="entry name" value="KilA-N"/>
    <property type="match status" value="1"/>
</dbReference>